<evidence type="ECO:0000313" key="1">
    <source>
        <dbReference type="EMBL" id="CAD8143609.1"/>
    </source>
</evidence>
<comment type="caution">
    <text evidence="1">The sequence shown here is derived from an EMBL/GenBank/DDBJ whole genome shotgun (WGS) entry which is preliminary data.</text>
</comment>
<proteinExistence type="predicted"/>
<accession>A0A8S1SWD1</accession>
<dbReference type="Proteomes" id="UP000683925">
    <property type="component" value="Unassembled WGS sequence"/>
</dbReference>
<dbReference type="AlphaFoldDB" id="A0A8S1SWD1"/>
<protein>
    <submittedName>
        <fullName evidence="1">Uncharacterized protein</fullName>
    </submittedName>
</protein>
<name>A0A8S1SWD1_PAROT</name>
<dbReference type="OMA" id="EPPLCEV"/>
<keyword evidence="2" id="KW-1185">Reference proteome</keyword>
<gene>
    <name evidence="1" type="ORF">POCTA_138.1.T0150123</name>
</gene>
<dbReference type="OrthoDB" id="309787at2759"/>
<reference evidence="1" key="1">
    <citation type="submission" date="2021-01" db="EMBL/GenBank/DDBJ databases">
        <authorList>
            <consortium name="Genoscope - CEA"/>
            <person name="William W."/>
        </authorList>
    </citation>
    <scope>NUCLEOTIDE SEQUENCE</scope>
</reference>
<evidence type="ECO:0000313" key="2">
    <source>
        <dbReference type="Proteomes" id="UP000683925"/>
    </source>
</evidence>
<organism evidence="1 2">
    <name type="scientific">Paramecium octaurelia</name>
    <dbReference type="NCBI Taxonomy" id="43137"/>
    <lineage>
        <taxon>Eukaryota</taxon>
        <taxon>Sar</taxon>
        <taxon>Alveolata</taxon>
        <taxon>Ciliophora</taxon>
        <taxon>Intramacronucleata</taxon>
        <taxon>Oligohymenophorea</taxon>
        <taxon>Peniculida</taxon>
        <taxon>Parameciidae</taxon>
        <taxon>Paramecium</taxon>
    </lineage>
</organism>
<sequence>MELEFHRHQQQSTFQSSKERLKQINQVPNQGYQNTPYKQSGLFAFKEQKIKFRFPLVDEQNLHNKQDIIEQCSQIKVTGKHNLKTQAFATKSIEIEEENKENTNIILNEPPLCEVSKIAIPTQTGFFKQLNQQIQSKLYEQQF</sequence>
<dbReference type="EMBL" id="CAJJDP010000015">
    <property type="protein sequence ID" value="CAD8143609.1"/>
    <property type="molecule type" value="Genomic_DNA"/>
</dbReference>